<reference evidence="1" key="1">
    <citation type="submission" date="2020-09" db="EMBL/GenBank/DDBJ databases">
        <title>Taishania pollutisoli gen. nov., sp. nov., Isolated from Tetrabromobisphenol A-Contaminated Soil.</title>
        <authorList>
            <person name="Chen Q."/>
        </authorList>
    </citation>
    <scope>NUCLEOTIDE SEQUENCE</scope>
    <source>
        <strain evidence="1">CZZ-1</strain>
    </source>
</reference>
<dbReference type="InterPro" id="IPR036514">
    <property type="entry name" value="SGNH_hydro_sf"/>
</dbReference>
<evidence type="ECO:0000313" key="2">
    <source>
        <dbReference type="Proteomes" id="UP000652681"/>
    </source>
</evidence>
<dbReference type="RefSeq" id="WP_216713929.1">
    <property type="nucleotide sequence ID" value="NZ_JACVEL010000004.1"/>
</dbReference>
<dbReference type="Gene3D" id="3.40.50.1110">
    <property type="entry name" value="SGNH hydrolase"/>
    <property type="match status" value="1"/>
</dbReference>
<organism evidence="1 2">
    <name type="scientific">Taishania pollutisoli</name>
    <dbReference type="NCBI Taxonomy" id="2766479"/>
    <lineage>
        <taxon>Bacteria</taxon>
        <taxon>Pseudomonadati</taxon>
        <taxon>Bacteroidota</taxon>
        <taxon>Flavobacteriia</taxon>
        <taxon>Flavobacteriales</taxon>
        <taxon>Crocinitomicaceae</taxon>
        <taxon>Taishania</taxon>
    </lineage>
</organism>
<dbReference type="EMBL" id="JACVEL010000004">
    <property type="protein sequence ID" value="MBC9812299.1"/>
    <property type="molecule type" value="Genomic_DNA"/>
</dbReference>
<dbReference type="SUPFAM" id="SSF52266">
    <property type="entry name" value="SGNH hydrolase"/>
    <property type="match status" value="1"/>
</dbReference>
<proteinExistence type="predicted"/>
<dbReference type="Proteomes" id="UP000652681">
    <property type="component" value="Unassembled WGS sequence"/>
</dbReference>
<protein>
    <recommendedName>
        <fullName evidence="3">SGNH hydrolase-type esterase domain-containing protein</fullName>
    </recommendedName>
</protein>
<sequence>MATLAQEKMELEQLSEMMLLSKKTKHEQKLVVEGDSWFDYPLTKDIIDHLRKMGYAIKRHSKHGDTLENMVFGSEYSIRKNVAINNGDRGLQEVLTSVRIYNPRFVLFSAGGNDVVGSEFEQYLNHKNSGLKLFKETNYNQNLLVMKNAIEQFLIRIWEVDPGIDILMDGYDYAKPNGTTYLGISGPWVLPGFAKKNILNRETEQEPIIKKLVDGFNGILKELDAAYERFHHIDLRGVFPDDNMWDNEIHLKSQGYKKVADIYHRKMEQIAGFNPVV</sequence>
<gene>
    <name evidence="1" type="ORF">H9Y05_07370</name>
</gene>
<keyword evidence="2" id="KW-1185">Reference proteome</keyword>
<evidence type="ECO:0008006" key="3">
    <source>
        <dbReference type="Google" id="ProtNLM"/>
    </source>
</evidence>
<comment type="caution">
    <text evidence="1">The sequence shown here is derived from an EMBL/GenBank/DDBJ whole genome shotgun (WGS) entry which is preliminary data.</text>
</comment>
<dbReference type="AlphaFoldDB" id="A0A8J6PIM5"/>
<accession>A0A8J6PIM5</accession>
<dbReference type="GO" id="GO:0016788">
    <property type="term" value="F:hydrolase activity, acting on ester bonds"/>
    <property type="evidence" value="ECO:0007669"/>
    <property type="project" value="UniProtKB-ARBA"/>
</dbReference>
<name>A0A8J6PIM5_9FLAO</name>
<evidence type="ECO:0000313" key="1">
    <source>
        <dbReference type="EMBL" id="MBC9812299.1"/>
    </source>
</evidence>